<evidence type="ECO:0000256" key="5">
    <source>
        <dbReference type="ARBA" id="ARBA00022801"/>
    </source>
</evidence>
<keyword evidence="5" id="KW-0378">Hydrolase</keyword>
<dbReference type="PROSITE" id="PS51767">
    <property type="entry name" value="PEPTIDASE_A1"/>
    <property type="match status" value="1"/>
</dbReference>
<sequence length="85" mass="9109">MNGQVIACPRGCQTVTDTATSLLAGPLHSTTVIRHSIGASEDSSGEYVVSCSAENCLPDIVISGIRFPVPAKAYIHQPRSRRIWN</sequence>
<dbReference type="Proteomes" id="UP000694424">
    <property type="component" value="Unplaced"/>
</dbReference>
<evidence type="ECO:0000256" key="4">
    <source>
        <dbReference type="ARBA" id="ARBA00022757"/>
    </source>
</evidence>
<dbReference type="Pfam" id="PF00026">
    <property type="entry name" value="Asp"/>
    <property type="match status" value="1"/>
</dbReference>
<feature type="domain" description="Peptidase A1" evidence="7">
    <location>
        <begin position="1"/>
        <end position="85"/>
    </location>
</feature>
<keyword evidence="9" id="KW-1185">Reference proteome</keyword>
<dbReference type="GO" id="GO:0004190">
    <property type="term" value="F:aspartic-type endopeptidase activity"/>
    <property type="evidence" value="ECO:0007669"/>
    <property type="project" value="UniProtKB-KW"/>
</dbReference>
<evidence type="ECO:0000259" key="7">
    <source>
        <dbReference type="PROSITE" id="PS51767"/>
    </source>
</evidence>
<organism evidence="8 9">
    <name type="scientific">Apteryx owenii</name>
    <name type="common">Little spotted kiwi</name>
    <dbReference type="NCBI Taxonomy" id="8824"/>
    <lineage>
        <taxon>Eukaryota</taxon>
        <taxon>Metazoa</taxon>
        <taxon>Chordata</taxon>
        <taxon>Craniata</taxon>
        <taxon>Vertebrata</taxon>
        <taxon>Euteleostomi</taxon>
        <taxon>Archelosauria</taxon>
        <taxon>Archosauria</taxon>
        <taxon>Dinosauria</taxon>
        <taxon>Saurischia</taxon>
        <taxon>Theropoda</taxon>
        <taxon>Coelurosauria</taxon>
        <taxon>Aves</taxon>
        <taxon>Palaeognathae</taxon>
        <taxon>Apterygiformes</taxon>
        <taxon>Apterygidae</taxon>
        <taxon>Apteryx</taxon>
    </lineage>
</organism>
<keyword evidence="4" id="KW-0222">Digestion</keyword>
<protein>
    <recommendedName>
        <fullName evidence="7">Peptidase A1 domain-containing protein</fullName>
    </recommendedName>
</protein>
<evidence type="ECO:0000313" key="8">
    <source>
        <dbReference type="Ensembl" id="ENSAOWP00000000711.1"/>
    </source>
</evidence>
<comment type="similarity">
    <text evidence="1">Belongs to the peptidase A1 family.</text>
</comment>
<dbReference type="AlphaFoldDB" id="A0A8B9NTU1"/>
<dbReference type="InterPro" id="IPR001461">
    <property type="entry name" value="Aspartic_peptidase_A1"/>
</dbReference>
<name>A0A8B9NTU1_APTOW</name>
<dbReference type="PANTHER" id="PTHR47966">
    <property type="entry name" value="BETA-SITE APP-CLEAVING ENZYME, ISOFORM A-RELATED"/>
    <property type="match status" value="1"/>
</dbReference>
<accession>A0A8B9NTU1</accession>
<keyword evidence="6" id="KW-1015">Disulfide bond</keyword>
<evidence type="ECO:0000256" key="1">
    <source>
        <dbReference type="ARBA" id="ARBA00007447"/>
    </source>
</evidence>
<dbReference type="PANTHER" id="PTHR47966:SF22">
    <property type="entry name" value="PEPSIN A-3-RELATED"/>
    <property type="match status" value="1"/>
</dbReference>
<dbReference type="Ensembl" id="ENSAOWT00000000811.1">
    <property type="protein sequence ID" value="ENSAOWP00000000711.1"/>
    <property type="gene ID" value="ENSAOWG00000000559.1"/>
</dbReference>
<dbReference type="GO" id="GO:0006508">
    <property type="term" value="P:proteolysis"/>
    <property type="evidence" value="ECO:0007669"/>
    <property type="project" value="UniProtKB-KW"/>
</dbReference>
<evidence type="ECO:0000256" key="2">
    <source>
        <dbReference type="ARBA" id="ARBA00022670"/>
    </source>
</evidence>
<evidence type="ECO:0000256" key="3">
    <source>
        <dbReference type="ARBA" id="ARBA00022750"/>
    </source>
</evidence>
<evidence type="ECO:0000313" key="9">
    <source>
        <dbReference type="Proteomes" id="UP000694424"/>
    </source>
</evidence>
<dbReference type="GO" id="GO:0007586">
    <property type="term" value="P:digestion"/>
    <property type="evidence" value="ECO:0007669"/>
    <property type="project" value="UniProtKB-KW"/>
</dbReference>
<reference evidence="8" key="2">
    <citation type="submission" date="2025-09" db="UniProtKB">
        <authorList>
            <consortium name="Ensembl"/>
        </authorList>
    </citation>
    <scope>IDENTIFICATION</scope>
</reference>
<keyword evidence="3" id="KW-0064">Aspartyl protease</keyword>
<keyword evidence="2" id="KW-0645">Protease</keyword>
<dbReference type="SUPFAM" id="SSF50630">
    <property type="entry name" value="Acid proteases"/>
    <property type="match status" value="1"/>
</dbReference>
<evidence type="ECO:0000256" key="6">
    <source>
        <dbReference type="ARBA" id="ARBA00023157"/>
    </source>
</evidence>
<reference evidence="8" key="1">
    <citation type="submission" date="2025-08" db="UniProtKB">
        <authorList>
            <consortium name="Ensembl"/>
        </authorList>
    </citation>
    <scope>IDENTIFICATION</scope>
</reference>
<dbReference type="InterPro" id="IPR021109">
    <property type="entry name" value="Peptidase_aspartic_dom_sf"/>
</dbReference>
<proteinExistence type="inferred from homology"/>
<dbReference type="Gene3D" id="2.40.70.10">
    <property type="entry name" value="Acid Proteases"/>
    <property type="match status" value="1"/>
</dbReference>
<dbReference type="InterPro" id="IPR033121">
    <property type="entry name" value="PEPTIDASE_A1"/>
</dbReference>